<name>A0A455T0N0_9CHLR</name>
<protein>
    <submittedName>
        <fullName evidence="2">Uncharacterized protein</fullName>
    </submittedName>
</protein>
<evidence type="ECO:0000313" key="2">
    <source>
        <dbReference type="EMBL" id="BBH91965.1"/>
    </source>
</evidence>
<feature type="region of interest" description="Disordered" evidence="1">
    <location>
        <begin position="1"/>
        <end position="30"/>
    </location>
</feature>
<evidence type="ECO:0000256" key="1">
    <source>
        <dbReference type="SAM" id="MobiDB-lite"/>
    </source>
</evidence>
<feature type="compositionally biased region" description="Basic and acidic residues" evidence="1">
    <location>
        <begin position="1"/>
        <end position="11"/>
    </location>
</feature>
<gene>
    <name evidence="2" type="ORF">KTA_01640</name>
</gene>
<dbReference type="AlphaFoldDB" id="A0A455T0N0"/>
<organism evidence="2">
    <name type="scientific">Thermogemmatispora argillosa</name>
    <dbReference type="NCBI Taxonomy" id="2045280"/>
    <lineage>
        <taxon>Bacteria</taxon>
        <taxon>Bacillati</taxon>
        <taxon>Chloroflexota</taxon>
        <taxon>Ktedonobacteria</taxon>
        <taxon>Thermogemmatisporales</taxon>
        <taxon>Thermogemmatisporaceae</taxon>
        <taxon>Thermogemmatispora</taxon>
    </lineage>
</organism>
<dbReference type="EMBL" id="AP019377">
    <property type="protein sequence ID" value="BBH91965.1"/>
    <property type="molecule type" value="Genomic_DNA"/>
</dbReference>
<sequence>MDADLPSDREAGPGQSIRGESEGERKAKRENGLMEHVLYYNYADRTGDATSRSVTDETYLFF</sequence>
<reference evidence="2" key="1">
    <citation type="submission" date="2018-12" db="EMBL/GenBank/DDBJ databases">
        <title>Novel natural products biosynthetic potential of the class Ktedonobacteria.</title>
        <authorList>
            <person name="Zheng Y."/>
            <person name="Saitou A."/>
            <person name="Wang C.M."/>
            <person name="Toyoda A."/>
            <person name="Minakuchi Y."/>
            <person name="Sekiguchi Y."/>
            <person name="Ueda K."/>
            <person name="Takano H."/>
            <person name="Sakai Y."/>
            <person name="Yokota A."/>
            <person name="Yabe S."/>
        </authorList>
    </citation>
    <scope>NUCLEOTIDE SEQUENCE</scope>
    <source>
        <strain evidence="2">A3-2</strain>
    </source>
</reference>
<feature type="compositionally biased region" description="Basic and acidic residues" evidence="1">
    <location>
        <begin position="19"/>
        <end position="30"/>
    </location>
</feature>
<proteinExistence type="predicted"/>
<accession>A0A455T0N0</accession>